<feature type="region of interest" description="Disordered" evidence="1">
    <location>
        <begin position="130"/>
        <end position="156"/>
    </location>
</feature>
<feature type="compositionally biased region" description="Low complexity" evidence="1">
    <location>
        <begin position="316"/>
        <end position="336"/>
    </location>
</feature>
<evidence type="ECO:0000313" key="2">
    <source>
        <dbReference type="EMBL" id="CAK0887949.1"/>
    </source>
</evidence>
<dbReference type="Proteomes" id="UP001189429">
    <property type="component" value="Unassembled WGS sequence"/>
</dbReference>
<feature type="non-terminal residue" evidence="2">
    <location>
        <position position="1"/>
    </location>
</feature>
<sequence length="682" mass="75246">LSGKDLEVLAGHCAHAFLMRRELLCCFNAVCAFIARHRHERMPLWDVVRKELRWASHLVCFCWRDPSASVCPVAVSSDASEWGHGVTVLVGDKGDIVEAMKYSDRRRFRDGSGGARAQAAELIEEALAGHRAPGERDEGAEPGAVADGEADWGPEGGDRVPLVPERLLKGKWSVVCSRPWQRPEGMPALETWATLWGLRRMLRNSRWWGRRLLFLSDSMSATLALSKGRSSAHGLLGAVRAWASSLLVSGCFATVRWIPIELNSVPILARAAGPLPVQVPLPSALSADGALLRRGATPPRARGPARSGRAKDSAVAPASPRRAGMPAMAPARRGRRSTAMAAAARAPARRRWAVSGAPAAFNRMRFLQLESVRPRTRELCQTSWDLFADWAQERKLPIETEDDLETAVLDYFDCKYFEGVHSSLGGRLVCAACYLRPELSRQRGARLARVRQALRGWSLRSPSQSRLPTPWEAARLIADLLVRKDRWDRAAAIVICVIFYLRPSELLDLRARQLVPPLAAGQSFQRRWALVLHPMELGRPSKTSRWDDSRILDLDEHQFFAPALARLRGPGEGPERMLFSFDCPTWAREHRQAGLEPGLEALGPPTLYGLRRAGASLDCALGRRAMLEIQHRGNWAAADSMRRCQKAGRLAEQLHLLAPGARQAAPRCAAQIGSILGGRSPS</sequence>
<protein>
    <submittedName>
        <fullName evidence="2">Uncharacterized protein</fullName>
    </submittedName>
</protein>
<organism evidence="2 3">
    <name type="scientific">Prorocentrum cordatum</name>
    <dbReference type="NCBI Taxonomy" id="2364126"/>
    <lineage>
        <taxon>Eukaryota</taxon>
        <taxon>Sar</taxon>
        <taxon>Alveolata</taxon>
        <taxon>Dinophyceae</taxon>
        <taxon>Prorocentrales</taxon>
        <taxon>Prorocentraceae</taxon>
        <taxon>Prorocentrum</taxon>
    </lineage>
</organism>
<comment type="caution">
    <text evidence="2">The sequence shown here is derived from an EMBL/GenBank/DDBJ whole genome shotgun (WGS) entry which is preliminary data.</text>
</comment>
<evidence type="ECO:0000313" key="3">
    <source>
        <dbReference type="Proteomes" id="UP001189429"/>
    </source>
</evidence>
<accession>A0ABN9WS70</accession>
<gene>
    <name evidence="2" type="ORF">PCOR1329_LOCUS68846</name>
</gene>
<keyword evidence="3" id="KW-1185">Reference proteome</keyword>
<feature type="compositionally biased region" description="Low complexity" evidence="1">
    <location>
        <begin position="293"/>
        <end position="307"/>
    </location>
</feature>
<evidence type="ECO:0000256" key="1">
    <source>
        <dbReference type="SAM" id="MobiDB-lite"/>
    </source>
</evidence>
<reference evidence="2" key="1">
    <citation type="submission" date="2023-10" db="EMBL/GenBank/DDBJ databases">
        <authorList>
            <person name="Chen Y."/>
            <person name="Shah S."/>
            <person name="Dougan E. K."/>
            <person name="Thang M."/>
            <person name="Chan C."/>
        </authorList>
    </citation>
    <scope>NUCLEOTIDE SEQUENCE [LARGE SCALE GENOMIC DNA]</scope>
</reference>
<feature type="region of interest" description="Disordered" evidence="1">
    <location>
        <begin position="292"/>
        <end position="336"/>
    </location>
</feature>
<dbReference type="EMBL" id="CAUYUJ010019004">
    <property type="protein sequence ID" value="CAK0887949.1"/>
    <property type="molecule type" value="Genomic_DNA"/>
</dbReference>
<name>A0ABN9WS70_9DINO</name>
<proteinExistence type="predicted"/>